<name>M1LPL6_9CLOT</name>
<dbReference type="KEGG" id="csr:Cspa_c10040"/>
<dbReference type="EMBL" id="CP004121">
    <property type="protein sequence ID" value="AGF54780.1"/>
    <property type="molecule type" value="Genomic_DNA"/>
</dbReference>
<protein>
    <submittedName>
        <fullName evidence="1">Uncharacterized protein</fullName>
    </submittedName>
</protein>
<reference evidence="1 2" key="1">
    <citation type="submission" date="2013-02" db="EMBL/GenBank/DDBJ databases">
        <title>Genome sequence of Clostridium saccharoperbutylacetonicum N1-4(HMT).</title>
        <authorList>
            <person name="Poehlein A."/>
            <person name="Daniel R."/>
        </authorList>
    </citation>
    <scope>NUCLEOTIDE SEQUENCE [LARGE SCALE GENOMIC DNA]</scope>
    <source>
        <strain evidence="2">N1-4(HMT)</strain>
    </source>
</reference>
<dbReference type="Proteomes" id="UP000011728">
    <property type="component" value="Chromosome"/>
</dbReference>
<proteinExistence type="predicted"/>
<dbReference type="RefSeq" id="WP_015391105.1">
    <property type="nucleotide sequence ID" value="NC_020291.1"/>
</dbReference>
<keyword evidence="2" id="KW-1185">Reference proteome</keyword>
<gene>
    <name evidence="1" type="ORF">Cspa_c10040</name>
</gene>
<accession>M1LPL6</accession>
<sequence>MIKKREFNEILEGQISIFDLELNFSQKPKKENIPVVKSHRDKFAEIINLYQSSAARIVKQVCGSLLVELDDKTLYFNGDGVKELELRKDMALLPGDEILVVNQDRELNELQLQRLKALNVTEYIKRKGDANIIIQEKGKTIVISPKGWILEYVQAPKYKENEVFSTKIHNENTDSNNKITESDEDHIEFNLDDTVEIEYEGSKEIGKIKSIYNNGETINVSWNGKRTAFYYKCVRKVS</sequence>
<evidence type="ECO:0000313" key="2">
    <source>
        <dbReference type="Proteomes" id="UP000011728"/>
    </source>
</evidence>
<dbReference type="AlphaFoldDB" id="M1LPL6"/>
<dbReference type="PATRIC" id="fig|931276.5.peg.960"/>
<dbReference type="OrthoDB" id="1905992at2"/>
<dbReference type="eggNOG" id="ENOG50323JY">
    <property type="taxonomic scope" value="Bacteria"/>
</dbReference>
<organism evidence="1 2">
    <name type="scientific">Clostridium saccharoperbutylacetonicum N1-4(HMT)</name>
    <dbReference type="NCBI Taxonomy" id="931276"/>
    <lineage>
        <taxon>Bacteria</taxon>
        <taxon>Bacillati</taxon>
        <taxon>Bacillota</taxon>
        <taxon>Clostridia</taxon>
        <taxon>Eubacteriales</taxon>
        <taxon>Clostridiaceae</taxon>
        <taxon>Clostridium</taxon>
    </lineage>
</organism>
<dbReference type="HOGENOM" id="CLU_101296_0_0_9"/>
<evidence type="ECO:0000313" key="1">
    <source>
        <dbReference type="EMBL" id="AGF54780.1"/>
    </source>
</evidence>